<evidence type="ECO:0000313" key="2">
    <source>
        <dbReference type="Proteomes" id="UP000019141"/>
    </source>
</evidence>
<dbReference type="HOGENOM" id="CLU_2750229_0_0_7"/>
<keyword evidence="2" id="KW-1185">Reference proteome</keyword>
<gene>
    <name evidence="1" type="ORF">ETSY1_30780</name>
</gene>
<protein>
    <submittedName>
        <fullName evidence="1">Uncharacterized protein</fullName>
    </submittedName>
</protein>
<organism evidence="1 2">
    <name type="scientific">Entotheonella factor</name>
    <dbReference type="NCBI Taxonomy" id="1429438"/>
    <lineage>
        <taxon>Bacteria</taxon>
        <taxon>Pseudomonadati</taxon>
        <taxon>Nitrospinota/Tectimicrobiota group</taxon>
        <taxon>Candidatus Tectimicrobiota</taxon>
        <taxon>Candidatus Entotheonellia</taxon>
        <taxon>Candidatus Entotheonellales</taxon>
        <taxon>Candidatus Entotheonellaceae</taxon>
        <taxon>Candidatus Entotheonella</taxon>
    </lineage>
</organism>
<sequence>MFAMLMLLAFLVDQIQQLCCPLFQAAWAKWGSKRLLWEKMRAYFYIYALDSMRHLFEALCENLDKPTPTLASDSG</sequence>
<evidence type="ECO:0000313" key="1">
    <source>
        <dbReference type="EMBL" id="ETW95416.1"/>
    </source>
</evidence>
<dbReference type="AlphaFoldDB" id="W4LDM8"/>
<proteinExistence type="predicted"/>
<dbReference type="EMBL" id="AZHW01000920">
    <property type="protein sequence ID" value="ETW95416.1"/>
    <property type="molecule type" value="Genomic_DNA"/>
</dbReference>
<accession>W4LDM8</accession>
<dbReference type="Proteomes" id="UP000019141">
    <property type="component" value="Unassembled WGS sequence"/>
</dbReference>
<comment type="caution">
    <text evidence="1">The sequence shown here is derived from an EMBL/GenBank/DDBJ whole genome shotgun (WGS) entry which is preliminary data.</text>
</comment>
<reference evidence="1 2" key="1">
    <citation type="journal article" date="2014" name="Nature">
        <title>An environmental bacterial taxon with a large and distinct metabolic repertoire.</title>
        <authorList>
            <person name="Wilson M.C."/>
            <person name="Mori T."/>
            <person name="Ruckert C."/>
            <person name="Uria A.R."/>
            <person name="Helf M.J."/>
            <person name="Takada K."/>
            <person name="Gernert C."/>
            <person name="Steffens U.A."/>
            <person name="Heycke N."/>
            <person name="Schmitt S."/>
            <person name="Rinke C."/>
            <person name="Helfrich E.J."/>
            <person name="Brachmann A.O."/>
            <person name="Gurgui C."/>
            <person name="Wakimoto T."/>
            <person name="Kracht M."/>
            <person name="Crusemann M."/>
            <person name="Hentschel U."/>
            <person name="Abe I."/>
            <person name="Matsunaga S."/>
            <person name="Kalinowski J."/>
            <person name="Takeyama H."/>
            <person name="Piel J."/>
        </authorList>
    </citation>
    <scope>NUCLEOTIDE SEQUENCE [LARGE SCALE GENOMIC DNA]</scope>
    <source>
        <strain evidence="2">TSY1</strain>
    </source>
</reference>
<name>W4LDM8_ENTF1</name>